<gene>
    <name evidence="4" type="primary">RDH1_5</name>
    <name evidence="4" type="ORF">QQS21_009121</name>
</gene>
<accession>A0AAJ0CIG0</accession>
<evidence type="ECO:0000256" key="2">
    <source>
        <dbReference type="ARBA" id="ARBA00022857"/>
    </source>
</evidence>
<dbReference type="PANTHER" id="PTHR24320:SF236">
    <property type="entry name" value="SHORT-CHAIN DEHYDROGENASE-RELATED"/>
    <property type="match status" value="1"/>
</dbReference>
<evidence type="ECO:0000313" key="5">
    <source>
        <dbReference type="Proteomes" id="UP001251528"/>
    </source>
</evidence>
<dbReference type="Gene3D" id="3.40.50.720">
    <property type="entry name" value="NAD(P)-binding Rossmann-like Domain"/>
    <property type="match status" value="1"/>
</dbReference>
<dbReference type="GO" id="GO:0016630">
    <property type="term" value="F:protochlorophyllide reductase activity"/>
    <property type="evidence" value="ECO:0007669"/>
    <property type="project" value="UniProtKB-EC"/>
</dbReference>
<dbReference type="SUPFAM" id="SSF51735">
    <property type="entry name" value="NAD(P)-binding Rossmann-fold domains"/>
    <property type="match status" value="1"/>
</dbReference>
<comment type="similarity">
    <text evidence="1">Belongs to the short-chain dehydrogenases/reductases (SDR) family.</text>
</comment>
<dbReference type="Pfam" id="PF00106">
    <property type="entry name" value="adh_short"/>
    <property type="match status" value="1"/>
</dbReference>
<sequence length="342" mass="37740">MSMISLGFLRPSMLHQNFPGTPTFTEKDIPDLAGKVYIVTGSNSGVGKELARILYSANATVYVACRTESKAQKAIEEIHSASPQSNGTVKFLHLDLSDLTTIKPAAEAFMRQEEKLHVLFNNAGVMTPPDGEVTAQGYDLQLGTNCLGPFLFTQLLTPTLANTATDEAVGAVRVVWVSSMAAELYSVHHGLDVGELKEKNYPSRSKSITRYGNSKAGNYYHSVEYARRHREDGIISVAMNPGNLDSELYRSSNTQKGLDKITINLFTKIMLYPQVNGAYTELFSGFSPDITAANSGCWVGPWGRFFNIRKDIAAGTQRPTEGGQSISEQFWEWSVEQTRNYR</sequence>
<evidence type="ECO:0000313" key="4">
    <source>
        <dbReference type="EMBL" id="KAK2593192.1"/>
    </source>
</evidence>
<keyword evidence="2" id="KW-0521">NADP</keyword>
<protein>
    <submittedName>
        <fullName evidence="4">Short-chain alcohol dehydrogenase</fullName>
        <ecNumber evidence="4">1.3.1.33</ecNumber>
    </submittedName>
</protein>
<reference evidence="4" key="1">
    <citation type="submission" date="2023-06" db="EMBL/GenBank/DDBJ databases">
        <title>Conoideocrella luteorostrata (Hypocreales: Clavicipitaceae), a potential biocontrol fungus for elongate hemlock scale in United States Christmas tree production areas.</title>
        <authorList>
            <person name="Barrett H."/>
            <person name="Lovett B."/>
            <person name="Macias A.M."/>
            <person name="Stajich J.E."/>
            <person name="Kasson M.T."/>
        </authorList>
    </citation>
    <scope>NUCLEOTIDE SEQUENCE</scope>
    <source>
        <strain evidence="4">ARSEF 14590</strain>
    </source>
</reference>
<dbReference type="AlphaFoldDB" id="A0AAJ0CIG0"/>
<keyword evidence="3 4" id="KW-0560">Oxidoreductase</keyword>
<dbReference type="Proteomes" id="UP001251528">
    <property type="component" value="Unassembled WGS sequence"/>
</dbReference>
<dbReference type="InterPro" id="IPR002347">
    <property type="entry name" value="SDR_fam"/>
</dbReference>
<organism evidence="4 5">
    <name type="scientific">Conoideocrella luteorostrata</name>
    <dbReference type="NCBI Taxonomy" id="1105319"/>
    <lineage>
        <taxon>Eukaryota</taxon>
        <taxon>Fungi</taxon>
        <taxon>Dikarya</taxon>
        <taxon>Ascomycota</taxon>
        <taxon>Pezizomycotina</taxon>
        <taxon>Sordariomycetes</taxon>
        <taxon>Hypocreomycetidae</taxon>
        <taxon>Hypocreales</taxon>
        <taxon>Clavicipitaceae</taxon>
        <taxon>Conoideocrella</taxon>
    </lineage>
</organism>
<keyword evidence="5" id="KW-1185">Reference proteome</keyword>
<proteinExistence type="inferred from homology"/>
<comment type="caution">
    <text evidence="4">The sequence shown here is derived from an EMBL/GenBank/DDBJ whole genome shotgun (WGS) entry which is preliminary data.</text>
</comment>
<dbReference type="PRINTS" id="PR00081">
    <property type="entry name" value="GDHRDH"/>
</dbReference>
<dbReference type="EMBL" id="JASWJB010000224">
    <property type="protein sequence ID" value="KAK2593192.1"/>
    <property type="molecule type" value="Genomic_DNA"/>
</dbReference>
<name>A0AAJ0CIG0_9HYPO</name>
<evidence type="ECO:0000256" key="3">
    <source>
        <dbReference type="ARBA" id="ARBA00023002"/>
    </source>
</evidence>
<dbReference type="InterPro" id="IPR036291">
    <property type="entry name" value="NAD(P)-bd_dom_sf"/>
</dbReference>
<dbReference type="PANTHER" id="PTHR24320">
    <property type="entry name" value="RETINOL DEHYDROGENASE"/>
    <property type="match status" value="1"/>
</dbReference>
<dbReference type="EC" id="1.3.1.33" evidence="4"/>
<evidence type="ECO:0000256" key="1">
    <source>
        <dbReference type="ARBA" id="ARBA00006484"/>
    </source>
</evidence>